<dbReference type="Proteomes" id="UP001431572">
    <property type="component" value="Chromosome 2"/>
</dbReference>
<dbReference type="EMBL" id="JACATZ010000003">
    <property type="protein sequence ID" value="NWJ48028.1"/>
    <property type="molecule type" value="Genomic_DNA"/>
</dbReference>
<evidence type="ECO:0000313" key="5">
    <source>
        <dbReference type="Proteomes" id="UP000521676"/>
    </source>
</evidence>
<keyword evidence="1" id="KW-0472">Membrane</keyword>
<dbReference type="EMBL" id="CP128400">
    <property type="protein sequence ID" value="WJW69932.1"/>
    <property type="molecule type" value="Genomic_DNA"/>
</dbReference>
<dbReference type="InterPro" id="IPR039568">
    <property type="entry name" value="Peptidase_MA-like_dom"/>
</dbReference>
<accession>A0A8T7M7C5</accession>
<name>A0A8T7M7C5_9CHLR</name>
<evidence type="ECO:0000313" key="4">
    <source>
        <dbReference type="EMBL" id="WJW69932.1"/>
    </source>
</evidence>
<dbReference type="AlphaFoldDB" id="A0A8T7M7C5"/>
<dbReference type="Pfam" id="PF13485">
    <property type="entry name" value="Peptidase_MA_2"/>
    <property type="match status" value="1"/>
</dbReference>
<evidence type="ECO:0000256" key="1">
    <source>
        <dbReference type="SAM" id="Phobius"/>
    </source>
</evidence>
<evidence type="ECO:0000313" key="3">
    <source>
        <dbReference type="EMBL" id="NWJ48028.1"/>
    </source>
</evidence>
<feature type="transmembrane region" description="Helical" evidence="1">
    <location>
        <begin position="12"/>
        <end position="31"/>
    </location>
</feature>
<protein>
    <recommendedName>
        <fullName evidence="2">Peptidase MA-like domain-containing protein</fullName>
    </recommendedName>
</protein>
<organism evidence="3 5">
    <name type="scientific">Candidatus Chlorohelix allophototropha</name>
    <dbReference type="NCBI Taxonomy" id="3003348"/>
    <lineage>
        <taxon>Bacteria</taxon>
        <taxon>Bacillati</taxon>
        <taxon>Chloroflexota</taxon>
        <taxon>Chloroflexia</taxon>
        <taxon>Candidatus Chloroheliales</taxon>
        <taxon>Candidatus Chloroheliaceae</taxon>
        <taxon>Candidatus Chlorohelix</taxon>
    </lineage>
</organism>
<evidence type="ECO:0000313" key="6">
    <source>
        <dbReference type="Proteomes" id="UP001431572"/>
    </source>
</evidence>
<evidence type="ECO:0000259" key="2">
    <source>
        <dbReference type="Pfam" id="PF13485"/>
    </source>
</evidence>
<keyword evidence="1" id="KW-0812">Transmembrane</keyword>
<dbReference type="Proteomes" id="UP000521676">
    <property type="component" value="Unassembled WGS sequence"/>
</dbReference>
<keyword evidence="6" id="KW-1185">Reference proteome</keyword>
<feature type="domain" description="Peptidase MA-like" evidence="2">
    <location>
        <begin position="174"/>
        <end position="371"/>
    </location>
</feature>
<gene>
    <name evidence="3" type="ORF">HXX08_19405</name>
    <name evidence="4" type="ORF">OZ401_003563</name>
</gene>
<reference evidence="3 5" key="1">
    <citation type="submission" date="2020-06" db="EMBL/GenBank/DDBJ databases">
        <title>Anoxygenic phototrophic Chloroflexota member uses a Type I reaction center.</title>
        <authorList>
            <person name="Tsuji J.M."/>
            <person name="Shaw N.A."/>
            <person name="Nagashima S."/>
            <person name="Venkiteswaran J."/>
            <person name="Schiff S.L."/>
            <person name="Hanada S."/>
            <person name="Tank M."/>
            <person name="Neufeld J.D."/>
        </authorList>
    </citation>
    <scope>NUCLEOTIDE SEQUENCE [LARGE SCALE GENOMIC DNA]</scope>
    <source>
        <strain evidence="3">L227-S17</strain>
    </source>
</reference>
<feature type="transmembrane region" description="Helical" evidence="1">
    <location>
        <begin position="407"/>
        <end position="426"/>
    </location>
</feature>
<proteinExistence type="predicted"/>
<dbReference type="RefSeq" id="WP_341471807.1">
    <property type="nucleotide sequence ID" value="NZ_CP128400.1"/>
</dbReference>
<keyword evidence="1" id="KW-1133">Transmembrane helix</keyword>
<sequence>MKSLIYPHKSYPFVFAITILVLYNVLILFTAPPALAQVKTPVVEFTDTSAQARYKVGVKFNLKAQVSNALSDKLELKVRFGRQGTERTYSVDIQTGTQVNADYTVLHNSTNMPTGIPLLYSWDLTLDNGAHAISNQNIVVYQDTKTWNQLEGKNVTIRWYSGDNSYGNLMYNVATDSLATNEKRFNMIISDHIYISIYASDSDFFEAVDGRIPAWAGGVAYPETGEVLLIAALDSNASQYIGYGIPHEMAHMALYQFVRKSVPHWFDEGFAVFNQNTQNPNYLKIVKDAVQNNTLLGFDSITHGFPVDSKLAELAYAQSVSFITFLINKLGDAAFINLLDQLRTKAFNDAFKATYGVSFSEIEQQWHNNIIGKPITLPTPLLSGKVSAFLSSDKINSVTVSGLRWEMFFGGGVLTLVILFFLIFYTTRHARRKADRQRALESAKDNNFFDITLPPFQSKYYRQIRSVKSPPPPEYYSDDYLTH</sequence>
<reference evidence="4" key="2">
    <citation type="journal article" date="2024" name="Nature">
        <title>Anoxygenic phototroph of the Chloroflexota uses a type I reaction centre.</title>
        <authorList>
            <person name="Tsuji J.M."/>
            <person name="Shaw N.A."/>
            <person name="Nagashima S."/>
            <person name="Venkiteswaran J.J."/>
            <person name="Schiff S.L."/>
            <person name="Watanabe T."/>
            <person name="Fukui M."/>
            <person name="Hanada S."/>
            <person name="Tank M."/>
            <person name="Neufeld J.D."/>
        </authorList>
    </citation>
    <scope>NUCLEOTIDE SEQUENCE</scope>
    <source>
        <strain evidence="4">L227-S17</strain>
    </source>
</reference>